<accession>A0A9K3N0J5</accession>
<evidence type="ECO:0000313" key="3">
    <source>
        <dbReference type="Proteomes" id="UP000215914"/>
    </source>
</evidence>
<organism evidence="2 3">
    <name type="scientific">Helianthus annuus</name>
    <name type="common">Common sunflower</name>
    <dbReference type="NCBI Taxonomy" id="4232"/>
    <lineage>
        <taxon>Eukaryota</taxon>
        <taxon>Viridiplantae</taxon>
        <taxon>Streptophyta</taxon>
        <taxon>Embryophyta</taxon>
        <taxon>Tracheophyta</taxon>
        <taxon>Spermatophyta</taxon>
        <taxon>Magnoliopsida</taxon>
        <taxon>eudicotyledons</taxon>
        <taxon>Gunneridae</taxon>
        <taxon>Pentapetalae</taxon>
        <taxon>asterids</taxon>
        <taxon>campanulids</taxon>
        <taxon>Asterales</taxon>
        <taxon>Asteraceae</taxon>
        <taxon>Asteroideae</taxon>
        <taxon>Heliantheae alliance</taxon>
        <taxon>Heliantheae</taxon>
        <taxon>Helianthus</taxon>
    </lineage>
</organism>
<dbReference type="Gramene" id="mRNA:HanXRQr2_Chr11g0497731">
    <property type="protein sequence ID" value="mRNA:HanXRQr2_Chr11g0497731"/>
    <property type="gene ID" value="HanXRQr2_Chr11g0497731"/>
</dbReference>
<sequence length="261" mass="29701">MTRTEITNLKARVEELTKSKTDFEERHEAVKSHREHTEVLQVELEQQLITKNKDMVGKDVEIAELKRCLRESEKALEAEKQKAESLETDHEAEKLKSEFAEEPRKVTQAALYVAQDNYAEVQATVEPFVNNLEWLQQFYFFGKVANSVLNSIELDRVLVALTVASRHVGYREGYTECASHVEAGLHVQWGTRHCSVNEGAEKGLQDAEENYDNHSLPVMDLVSDALQHDDYVTRLKEIFEASETQELFDDDGDDAGDGNAE</sequence>
<reference evidence="2" key="1">
    <citation type="journal article" date="2017" name="Nature">
        <title>The sunflower genome provides insights into oil metabolism, flowering and Asterid evolution.</title>
        <authorList>
            <person name="Badouin H."/>
            <person name="Gouzy J."/>
            <person name="Grassa C.J."/>
            <person name="Murat F."/>
            <person name="Staton S.E."/>
            <person name="Cottret L."/>
            <person name="Lelandais-Briere C."/>
            <person name="Owens G.L."/>
            <person name="Carrere S."/>
            <person name="Mayjonade B."/>
            <person name="Legrand L."/>
            <person name="Gill N."/>
            <person name="Kane N.C."/>
            <person name="Bowers J.E."/>
            <person name="Hubner S."/>
            <person name="Bellec A."/>
            <person name="Berard A."/>
            <person name="Berges H."/>
            <person name="Blanchet N."/>
            <person name="Boniface M.C."/>
            <person name="Brunel D."/>
            <person name="Catrice O."/>
            <person name="Chaidir N."/>
            <person name="Claudel C."/>
            <person name="Donnadieu C."/>
            <person name="Faraut T."/>
            <person name="Fievet G."/>
            <person name="Helmstetter N."/>
            <person name="King M."/>
            <person name="Knapp S.J."/>
            <person name="Lai Z."/>
            <person name="Le Paslier M.C."/>
            <person name="Lippi Y."/>
            <person name="Lorenzon L."/>
            <person name="Mandel J.R."/>
            <person name="Marage G."/>
            <person name="Marchand G."/>
            <person name="Marquand E."/>
            <person name="Bret-Mestries E."/>
            <person name="Morien E."/>
            <person name="Nambeesan S."/>
            <person name="Nguyen T."/>
            <person name="Pegot-Espagnet P."/>
            <person name="Pouilly N."/>
            <person name="Raftis F."/>
            <person name="Sallet E."/>
            <person name="Schiex T."/>
            <person name="Thomas J."/>
            <person name="Vandecasteele C."/>
            <person name="Vares D."/>
            <person name="Vear F."/>
            <person name="Vautrin S."/>
            <person name="Crespi M."/>
            <person name="Mangin B."/>
            <person name="Burke J.M."/>
            <person name="Salse J."/>
            <person name="Munos S."/>
            <person name="Vincourt P."/>
            <person name="Rieseberg L.H."/>
            <person name="Langlade N.B."/>
        </authorList>
    </citation>
    <scope>NUCLEOTIDE SEQUENCE</scope>
    <source>
        <tissue evidence="2">Leaves</tissue>
    </source>
</reference>
<proteinExistence type="predicted"/>
<evidence type="ECO:0000313" key="2">
    <source>
        <dbReference type="EMBL" id="KAF5782587.1"/>
    </source>
</evidence>
<reference evidence="2" key="2">
    <citation type="submission" date="2020-06" db="EMBL/GenBank/DDBJ databases">
        <title>Helianthus annuus Genome sequencing and assembly Release 2.</title>
        <authorList>
            <person name="Gouzy J."/>
            <person name="Langlade N."/>
            <person name="Munos S."/>
        </authorList>
    </citation>
    <scope>NUCLEOTIDE SEQUENCE</scope>
    <source>
        <tissue evidence="2">Leaves</tissue>
    </source>
</reference>
<comment type="caution">
    <text evidence="2">The sequence shown here is derived from an EMBL/GenBank/DDBJ whole genome shotgun (WGS) entry which is preliminary data.</text>
</comment>
<keyword evidence="3" id="KW-1185">Reference proteome</keyword>
<dbReference type="Proteomes" id="UP000215914">
    <property type="component" value="Unassembled WGS sequence"/>
</dbReference>
<protein>
    <submittedName>
        <fullName evidence="2">Uncharacterized protein</fullName>
    </submittedName>
</protein>
<dbReference type="AlphaFoldDB" id="A0A9K3N0J5"/>
<name>A0A9K3N0J5_HELAN</name>
<evidence type="ECO:0000256" key="1">
    <source>
        <dbReference type="SAM" id="MobiDB-lite"/>
    </source>
</evidence>
<dbReference type="EMBL" id="MNCJ02000326">
    <property type="protein sequence ID" value="KAF5782587.1"/>
    <property type="molecule type" value="Genomic_DNA"/>
</dbReference>
<gene>
    <name evidence="2" type="ORF">HanXRQr2_Chr11g0497731</name>
</gene>
<feature type="region of interest" description="Disordered" evidence="1">
    <location>
        <begin position="79"/>
        <end position="99"/>
    </location>
</feature>